<feature type="region of interest" description="Disordered" evidence="1">
    <location>
        <begin position="648"/>
        <end position="682"/>
    </location>
</feature>
<evidence type="ECO:0000313" key="2">
    <source>
        <dbReference type="EMBL" id="CAI3987085.1"/>
    </source>
</evidence>
<dbReference type="EMBL" id="CAMXCT010001132">
    <property type="protein sequence ID" value="CAI3987085.1"/>
    <property type="molecule type" value="Genomic_DNA"/>
</dbReference>
<feature type="region of interest" description="Disordered" evidence="1">
    <location>
        <begin position="1721"/>
        <end position="1747"/>
    </location>
</feature>
<feature type="compositionally biased region" description="Basic and acidic residues" evidence="1">
    <location>
        <begin position="1574"/>
        <end position="1586"/>
    </location>
</feature>
<feature type="region of interest" description="Disordered" evidence="1">
    <location>
        <begin position="537"/>
        <end position="629"/>
    </location>
</feature>
<feature type="region of interest" description="Disordered" evidence="1">
    <location>
        <begin position="1560"/>
        <end position="1586"/>
    </location>
</feature>
<accession>A0A9P1C914</accession>
<feature type="compositionally biased region" description="Polar residues" evidence="1">
    <location>
        <begin position="1526"/>
        <end position="1537"/>
    </location>
</feature>
<feature type="region of interest" description="Disordered" evidence="1">
    <location>
        <begin position="820"/>
        <end position="855"/>
    </location>
</feature>
<feature type="compositionally biased region" description="Basic and acidic residues" evidence="1">
    <location>
        <begin position="825"/>
        <end position="852"/>
    </location>
</feature>
<feature type="compositionally biased region" description="Polar residues" evidence="1">
    <location>
        <begin position="606"/>
        <end position="619"/>
    </location>
</feature>
<proteinExistence type="predicted"/>
<dbReference type="EMBL" id="CAMXCT030001132">
    <property type="protein sequence ID" value="CAL4774397.1"/>
    <property type="molecule type" value="Genomic_DNA"/>
</dbReference>
<keyword evidence="5" id="KW-1185">Reference proteome</keyword>
<organism evidence="2">
    <name type="scientific">Cladocopium goreaui</name>
    <dbReference type="NCBI Taxonomy" id="2562237"/>
    <lineage>
        <taxon>Eukaryota</taxon>
        <taxon>Sar</taxon>
        <taxon>Alveolata</taxon>
        <taxon>Dinophyceae</taxon>
        <taxon>Suessiales</taxon>
        <taxon>Symbiodiniaceae</taxon>
        <taxon>Cladocopium</taxon>
    </lineage>
</organism>
<evidence type="ECO:0000313" key="3">
    <source>
        <dbReference type="EMBL" id="CAL1140460.1"/>
    </source>
</evidence>
<reference evidence="3" key="2">
    <citation type="submission" date="2024-04" db="EMBL/GenBank/DDBJ databases">
        <authorList>
            <person name="Chen Y."/>
            <person name="Shah S."/>
            <person name="Dougan E. K."/>
            <person name="Thang M."/>
            <person name="Chan C."/>
        </authorList>
    </citation>
    <scope>NUCLEOTIDE SEQUENCE [LARGE SCALE GENOMIC DNA]</scope>
</reference>
<gene>
    <name evidence="2" type="ORF">C1SCF055_LOCUS14385</name>
</gene>
<name>A0A9P1C914_9DINO</name>
<feature type="compositionally biased region" description="Polar residues" evidence="1">
    <location>
        <begin position="664"/>
        <end position="682"/>
    </location>
</feature>
<dbReference type="OrthoDB" id="443094at2759"/>
<feature type="region of interest" description="Disordered" evidence="1">
    <location>
        <begin position="1517"/>
        <end position="1537"/>
    </location>
</feature>
<protein>
    <submittedName>
        <fullName evidence="4">Gypsy retrotransposon integrase-like protein 1</fullName>
    </submittedName>
</protein>
<feature type="compositionally biased region" description="Polar residues" evidence="1">
    <location>
        <begin position="585"/>
        <end position="597"/>
    </location>
</feature>
<comment type="caution">
    <text evidence="2">The sequence shown here is derived from an EMBL/GenBank/DDBJ whole genome shotgun (WGS) entry which is preliminary data.</text>
</comment>
<evidence type="ECO:0000313" key="4">
    <source>
        <dbReference type="EMBL" id="CAL4774397.1"/>
    </source>
</evidence>
<sequence length="2535" mass="285167">MFWIASEGRSLPEEMRGPRLMQQLRERAGKIVQHLTVEEVSSSRGIEIIKNVMEKSPIIKLLDQKKIDQRRQKFMKLSRLPQESLESFINRVEIYRRENQSSPAYQVGSQFYVGHLMDAAKLTKRDQALIKAACGGTLEDENLVTNAIIDLADQLEGIHGCPIGRGEPTLDHEDKYLVQKAGVRRKKRFFGRRRFRDTLMAILEDDENLEEDGDEDAILEGMGEESMDEDEEDMTFFGGKIFAQEYKARNRVREIKKMRQYFQKEANGGGGNTRDREQVRKWVKEQQKTEPCFICRQLGHWSQEYPYRNKAPVHASNVTFPVAMAQSESDWAYLKACVQSDAQYKGSMRPQPGHFPSCQFMVETPNEIHDICWSLTELGDKMILDLGCMKTVAGTAWVNPVVKRWKEEGHFVKVVPESESFRFGDGHVNQSRFAIILHVSIATIPCLLRISVVAGSCPPLLSKPVCSALGLVVDTASHTISSRKHHVKAFGLYQSRGGHYTIKIDDIEHLQEVPQHAMLESYREVMPLQISSGSRRVMFASPDDPSDSVDRIPSNVPGSDGGSMGDGRPNDLIGRDAGSGGGGCQQTLNNQEGSTNDQVEEADNFTGYQNTSGSSTGQHQPAACTDARDASADATDVHADAAPCNSACRGGDAQGAQEVESQVGFPTQDSQAGRSDTSAGGLSDTFQRLLTRPDLQRDALTVDPDIDVQMEVVTSDVAHQGGRGVRGQETLEAQSTLDPTHARAPSGVDVGSHRFGKTAVLQPQGLSVGIGTDARGGGGGTRRTSPPKQECLQEMISDPNAPTVREQERRTQDRIDLVCAGDPSDGARHRGVEDVPQHDSGKDVLHSEERNNPGKHKITLNRRQKRSIQIGVQKALRTHARIYDVIKMKYKRWSLMEIFAGRATLSEMAHETGRWDVLPPQDVLYGLDLTSEEHQQMLKDVIDAQKPEVITLSPPCGPWSSWQRMRKRKDILSALRREHLPFWEFVLWVWSYQTTNGRLVVLEQPAQSDALKMPLMSRRNPVHQQVVHMCRMGLVDQVSGKPHKKPTAIQMNHPCITSTAFPPMECNHQPGEHEPIEGSVRIQDPNGTDKWISIRRSTLASRWSEEFCNWLLTGLESALEESAQQIVVPLHAKVPPNRIWETVPAEVEPTPEGQLRQHMRMVDNGTRYEDINFAGGAALLHRTIRSTLAHLHVSLGHISNEKLQRMLQLNGAQKEIIEAVKQLQCQIWAQVVPPMAIPKAAFQRPMAFNERIVADTFYVWDANNDKYAVTHVLDSFSLYQIAYLLVTFAVFHDVVPPSAHWRMALAERHGAVLKVLLMKVIKETTVVGLEDLKQAVVSVTASRNRQARVSGFSPIQLVFGKECGAPNNLMDTLAGHMKFQLSQPSTVDESFQRASQIRKAATEAFQWMEANEVLRRAAGSRSRLPKLELITEGAQVMFYEPPANRRGLARRMQDNISWVGPAVVVAVERKDGAVKRVWLRYQNKLKGMPLEFIRLAVVEEQEAANIAREALEELEKQLESGREQTAPVSQETLQKSTSNLDDVPISIHKKEVPMVDPGFHRPFLHPSSRQQKKPRTEGSHRDPAFGTFSERRAVFDEAMSKTEKHLKLMKEKLQPKSTDIVLPGSQSVFSVAIPNPDPPYIDVWKFYNPEYSDSDESFAEALAVSIDNNVLAALHAVPTTALQTPAFDMPSDFEEDDVMAVERSALHRDNRMVYPQGLDVTMQPVPATPQTRLKLPPNLEPMFRNVPPRMKRPLTREESSPILKMQGRKPTPTMDYWVLSIEDGELCRVHVQPRLHMFDVLEFHRDTPESEMPESNLKLPGGITKEWITGVRATQIYYLHNPLRWGQARQINASTNQTEDPFGRRTPGQMMNEFVLDNLNWRGQGIRPRWNTQQDLQRLWQGITRFQIRDPEDPPATLQTWMRGRYFAEEMWRDGQHAVEAFVSLRDAAGWPNDSLLRHRLGPLEMPESTHHGLRELIETPEEKHVEDVLKPETGKVRLELRWNDLSEAWQKAFEKPILEALEVYFKHDALSPVMEDEVIAHEELLPSRFVLVNKNDPRNTHPSDEAIADAVLKARLVIAGHRDQRAGDFETESPTASLLAHNVLCFLAAQWKWIMAFSDISAAFLQGDYLPAERRVFIQTPKNYPMELQLCPGLFSFFGHGTELQALLAVHVDDVRLVASPEHAEEMRRRLDSLFSFGEWKHPEEWTKFCGRCEKQLSDGTVLIQMDKYAERLLDPPQRASPQQKHPLQPNEKRWIGTIAGQLNWMARQCRADLSFGVSRVQQLAGVNDPAALSELKILLERARQPVTIRYEALGCEVKNMIVLAISDASFAGMPRGRSQGGLAIAFANPEILHGQAKMAIVAHHSGLLKRVVRSSLAAEISQAASTMEEADFVRALLAEAIRPDFRLNSWLPTAAQWKLVLVMDSRTGYDLLNGTALGEDKRLAIDIAAMKQALAEDGGSRLVRWVPGEELLSDNLTKLVGNQKLMRAMATALWALKDTEVAKKIRADAAARKRTYRQRVAADRTQAESVRSR</sequence>
<evidence type="ECO:0000313" key="5">
    <source>
        <dbReference type="Proteomes" id="UP001152797"/>
    </source>
</evidence>
<dbReference type="Proteomes" id="UP001152797">
    <property type="component" value="Unassembled WGS sequence"/>
</dbReference>
<reference evidence="2" key="1">
    <citation type="submission" date="2022-10" db="EMBL/GenBank/DDBJ databases">
        <authorList>
            <person name="Chen Y."/>
            <person name="Dougan E. K."/>
            <person name="Chan C."/>
            <person name="Rhodes N."/>
            <person name="Thang M."/>
        </authorList>
    </citation>
    <scope>NUCLEOTIDE SEQUENCE</scope>
</reference>
<feature type="region of interest" description="Disordered" evidence="1">
    <location>
        <begin position="767"/>
        <end position="788"/>
    </location>
</feature>
<evidence type="ECO:0000256" key="1">
    <source>
        <dbReference type="SAM" id="MobiDB-lite"/>
    </source>
</evidence>
<dbReference type="EMBL" id="CAMXCT020001132">
    <property type="protein sequence ID" value="CAL1140460.1"/>
    <property type="molecule type" value="Genomic_DNA"/>
</dbReference>